<evidence type="ECO:0000256" key="4">
    <source>
        <dbReference type="SAM" id="MobiDB-lite"/>
    </source>
</evidence>
<name>A0A914ZIC9_PARUN</name>
<keyword evidence="2" id="KW-0689">Ribosomal protein</keyword>
<feature type="region of interest" description="Disordered" evidence="4">
    <location>
        <begin position="66"/>
        <end position="92"/>
    </location>
</feature>
<evidence type="ECO:0000256" key="2">
    <source>
        <dbReference type="ARBA" id="ARBA00022980"/>
    </source>
</evidence>
<dbReference type="Pfam" id="PF16320">
    <property type="entry name" value="Ribosomal_L12_N"/>
    <property type="match status" value="1"/>
</dbReference>
<reference evidence="8" key="1">
    <citation type="submission" date="2022-11" db="UniProtKB">
        <authorList>
            <consortium name="WormBaseParasite"/>
        </authorList>
    </citation>
    <scope>IDENTIFICATION</scope>
</reference>
<dbReference type="FunFam" id="3.30.1390.10:FF:000001">
    <property type="entry name" value="50S ribosomal protein L7/L12"/>
    <property type="match status" value="1"/>
</dbReference>
<dbReference type="GO" id="GO:0005762">
    <property type="term" value="C:mitochondrial large ribosomal subunit"/>
    <property type="evidence" value="ECO:0007669"/>
    <property type="project" value="TreeGrafter"/>
</dbReference>
<evidence type="ECO:0000256" key="1">
    <source>
        <dbReference type="ARBA" id="ARBA00007197"/>
    </source>
</evidence>
<dbReference type="PANTHER" id="PTHR45987:SF4">
    <property type="entry name" value="LARGE RIBOSOMAL SUBUNIT PROTEIN BL12M"/>
    <property type="match status" value="1"/>
</dbReference>
<dbReference type="GO" id="GO:0003729">
    <property type="term" value="F:mRNA binding"/>
    <property type="evidence" value="ECO:0007669"/>
    <property type="project" value="TreeGrafter"/>
</dbReference>
<feature type="domain" description="Large ribosomal subunit protein bL12 oligomerization" evidence="6">
    <location>
        <begin position="94"/>
        <end position="143"/>
    </location>
</feature>
<keyword evidence="7" id="KW-1185">Reference proteome</keyword>
<dbReference type="AlphaFoldDB" id="A0A914ZIC9"/>
<dbReference type="InterPro" id="IPR014719">
    <property type="entry name" value="Ribosomal_bL12_C/ClpS-like"/>
</dbReference>
<dbReference type="SUPFAM" id="SSF48300">
    <property type="entry name" value="Ribosomal protein L7/12, oligomerisation (N-terminal) domain"/>
    <property type="match status" value="1"/>
</dbReference>
<dbReference type="SUPFAM" id="SSF54736">
    <property type="entry name" value="ClpS-like"/>
    <property type="match status" value="1"/>
</dbReference>
<sequence>MKFHSDSPNSRYVTAYVIRCVDFRRDMTIVSSRLLSKLFSRNSVKRVRGLPYPPSRYFSAAATASSTAGAPGLPLEKGEKLSEPSDSRMPSEKVQRLVEEIVSLSLLDVADLNKALKKRLNLPDAPMMMTLPAVAGSPAPAAASTEAATEAQDVPQKMTFSVKLTKFDDSKKIALIKEVRNAISGLNLVQAKKFVDSAPAVVKEDLGKTEAEELKAALEKAGGVCEII</sequence>
<dbReference type="Proteomes" id="UP000887569">
    <property type="component" value="Unplaced"/>
</dbReference>
<evidence type="ECO:0000313" key="8">
    <source>
        <dbReference type="WBParaSite" id="PgB04_g185_t05"/>
    </source>
</evidence>
<keyword evidence="3" id="KW-0687">Ribonucleoprotein</keyword>
<dbReference type="HAMAP" id="MF_00368">
    <property type="entry name" value="Ribosomal_bL12"/>
    <property type="match status" value="1"/>
</dbReference>
<dbReference type="WBParaSite" id="PgB04_g185_t05">
    <property type="protein sequence ID" value="PgB04_g185_t05"/>
    <property type="gene ID" value="PgB04_g185"/>
</dbReference>
<dbReference type="InterPro" id="IPR013823">
    <property type="entry name" value="Ribosomal_bL12_C"/>
</dbReference>
<protein>
    <submittedName>
        <fullName evidence="8">39S ribosomal protein L12, mitochondrial</fullName>
    </submittedName>
</protein>
<accession>A0A914ZIC9</accession>
<dbReference type="GO" id="GO:0003735">
    <property type="term" value="F:structural constituent of ribosome"/>
    <property type="evidence" value="ECO:0007669"/>
    <property type="project" value="InterPro"/>
</dbReference>
<dbReference type="PANTHER" id="PTHR45987">
    <property type="entry name" value="39S RIBOSOMAL PROTEIN L12"/>
    <property type="match status" value="1"/>
</dbReference>
<dbReference type="CDD" id="cd00387">
    <property type="entry name" value="Ribosomal_L7_L12"/>
    <property type="match status" value="1"/>
</dbReference>
<dbReference type="InterPro" id="IPR008932">
    <property type="entry name" value="Ribosomal_bL12_oligo"/>
</dbReference>
<dbReference type="InterPro" id="IPR036235">
    <property type="entry name" value="Ribosomal_bL12_oligo_N_sf"/>
</dbReference>
<feature type="compositionally biased region" description="Basic and acidic residues" evidence="4">
    <location>
        <begin position="76"/>
        <end position="92"/>
    </location>
</feature>
<evidence type="ECO:0000256" key="3">
    <source>
        <dbReference type="ARBA" id="ARBA00023274"/>
    </source>
</evidence>
<feature type="domain" description="Large ribosomal subunit protein bL12 C-terminal" evidence="5">
    <location>
        <begin position="160"/>
        <end position="227"/>
    </location>
</feature>
<proteinExistence type="inferred from homology"/>
<organism evidence="7 8">
    <name type="scientific">Parascaris univalens</name>
    <name type="common">Nematode worm</name>
    <dbReference type="NCBI Taxonomy" id="6257"/>
    <lineage>
        <taxon>Eukaryota</taxon>
        <taxon>Metazoa</taxon>
        <taxon>Ecdysozoa</taxon>
        <taxon>Nematoda</taxon>
        <taxon>Chromadorea</taxon>
        <taxon>Rhabditida</taxon>
        <taxon>Spirurina</taxon>
        <taxon>Ascaridomorpha</taxon>
        <taxon>Ascaridoidea</taxon>
        <taxon>Ascarididae</taxon>
        <taxon>Parascaris</taxon>
    </lineage>
</organism>
<dbReference type="InterPro" id="IPR000206">
    <property type="entry name" value="Ribosomal_bL12"/>
</dbReference>
<dbReference type="Pfam" id="PF00542">
    <property type="entry name" value="Ribosomal_L12"/>
    <property type="match status" value="1"/>
</dbReference>
<evidence type="ECO:0000259" key="6">
    <source>
        <dbReference type="Pfam" id="PF16320"/>
    </source>
</evidence>
<comment type="similarity">
    <text evidence="1">Belongs to the bacterial ribosomal protein bL12 family.</text>
</comment>
<evidence type="ECO:0000313" key="7">
    <source>
        <dbReference type="Proteomes" id="UP000887569"/>
    </source>
</evidence>
<dbReference type="Gene3D" id="3.30.1390.10">
    <property type="match status" value="1"/>
</dbReference>
<evidence type="ECO:0000259" key="5">
    <source>
        <dbReference type="Pfam" id="PF00542"/>
    </source>
</evidence>
<dbReference type="Gene3D" id="1.20.5.710">
    <property type="entry name" value="Single helix bin"/>
    <property type="match status" value="1"/>
</dbReference>
<dbReference type="GO" id="GO:0006412">
    <property type="term" value="P:translation"/>
    <property type="evidence" value="ECO:0007669"/>
    <property type="project" value="InterPro"/>
</dbReference>